<evidence type="ECO:0000256" key="1">
    <source>
        <dbReference type="ARBA" id="ARBA00006803"/>
    </source>
</evidence>
<feature type="transmembrane region" description="Helical" evidence="2">
    <location>
        <begin position="40"/>
        <end position="56"/>
    </location>
</feature>
<sequence>FFSYTLWLAQNFCILERTISTIFLESYDGRFRSSKDQVKYFVFFVFVDILQITFTMVNKYCILALVILHASLNCTMSFLLLRANRKADRIESRLGVRYQVKENLKVLRVFAPLAAVCVFWQILTCLLFSIPAFTSDESIISYTTGFFLFTSELYPLSVSLSLLLTEALGAPYRLRFRRKEQKVEP</sequence>
<feature type="transmembrane region" description="Helical" evidence="2">
    <location>
        <begin position="109"/>
        <end position="133"/>
    </location>
</feature>
<protein>
    <recommendedName>
        <fullName evidence="5">G protein-coupled receptor</fullName>
    </recommendedName>
</protein>
<dbReference type="PANTHER" id="PTHR47518">
    <property type="entry name" value="SERPENTINE RECEPTOR CLASS EPSILON-13-RELATED"/>
    <property type="match status" value="1"/>
</dbReference>
<evidence type="ECO:0000313" key="4">
    <source>
        <dbReference type="Proteomes" id="UP001432027"/>
    </source>
</evidence>
<proteinExistence type="inferred from homology"/>
<evidence type="ECO:0008006" key="5">
    <source>
        <dbReference type="Google" id="ProtNLM"/>
    </source>
</evidence>
<reference evidence="3" key="1">
    <citation type="submission" date="2023-10" db="EMBL/GenBank/DDBJ databases">
        <title>Genome assembly of Pristionchus species.</title>
        <authorList>
            <person name="Yoshida K."/>
            <person name="Sommer R.J."/>
        </authorList>
    </citation>
    <scope>NUCLEOTIDE SEQUENCE</scope>
    <source>
        <strain evidence="3">RS0144</strain>
    </source>
</reference>
<dbReference type="AlphaFoldDB" id="A0AAV5TIT5"/>
<name>A0AAV5TIT5_9BILA</name>
<accession>A0AAV5TIT5</accession>
<feature type="non-terminal residue" evidence="3">
    <location>
        <position position="185"/>
    </location>
</feature>
<organism evidence="3 4">
    <name type="scientific">Pristionchus entomophagus</name>
    <dbReference type="NCBI Taxonomy" id="358040"/>
    <lineage>
        <taxon>Eukaryota</taxon>
        <taxon>Metazoa</taxon>
        <taxon>Ecdysozoa</taxon>
        <taxon>Nematoda</taxon>
        <taxon>Chromadorea</taxon>
        <taxon>Rhabditida</taxon>
        <taxon>Rhabditina</taxon>
        <taxon>Diplogasteromorpha</taxon>
        <taxon>Diplogasteroidea</taxon>
        <taxon>Neodiplogasteridae</taxon>
        <taxon>Pristionchus</taxon>
    </lineage>
</organism>
<feature type="non-terminal residue" evidence="3">
    <location>
        <position position="1"/>
    </location>
</feature>
<dbReference type="EMBL" id="BTSX01000004">
    <property type="protein sequence ID" value="GMS94280.1"/>
    <property type="molecule type" value="Genomic_DNA"/>
</dbReference>
<dbReference type="InterPro" id="IPR004151">
    <property type="entry name" value="7TM_GPCR_serpentine_rcpt_Sre"/>
</dbReference>
<evidence type="ECO:0000256" key="2">
    <source>
        <dbReference type="SAM" id="Phobius"/>
    </source>
</evidence>
<keyword evidence="4" id="KW-1185">Reference proteome</keyword>
<dbReference type="InterPro" id="IPR052854">
    <property type="entry name" value="Serpentine_rcpt_epsilon"/>
</dbReference>
<dbReference type="PANTHER" id="PTHR47518:SF9">
    <property type="entry name" value="SERPENTINE RECEPTOR, CLASS T"/>
    <property type="match status" value="1"/>
</dbReference>
<dbReference type="Proteomes" id="UP001432027">
    <property type="component" value="Unassembled WGS sequence"/>
</dbReference>
<comment type="similarity">
    <text evidence="1">Belongs to the nematode receptor-like protein sre family.</text>
</comment>
<keyword evidence="2" id="KW-1133">Transmembrane helix</keyword>
<evidence type="ECO:0000313" key="3">
    <source>
        <dbReference type="EMBL" id="GMS94280.1"/>
    </source>
</evidence>
<dbReference type="Pfam" id="PF03125">
    <property type="entry name" value="Sre"/>
    <property type="match status" value="1"/>
</dbReference>
<feature type="transmembrane region" description="Helical" evidence="2">
    <location>
        <begin position="153"/>
        <end position="172"/>
    </location>
</feature>
<gene>
    <name evidence="3" type="ORF">PENTCL1PPCAC_16455</name>
</gene>
<dbReference type="GO" id="GO:0007606">
    <property type="term" value="P:sensory perception of chemical stimulus"/>
    <property type="evidence" value="ECO:0007669"/>
    <property type="project" value="InterPro"/>
</dbReference>
<dbReference type="GO" id="GO:0016020">
    <property type="term" value="C:membrane"/>
    <property type="evidence" value="ECO:0007669"/>
    <property type="project" value="InterPro"/>
</dbReference>
<keyword evidence="2" id="KW-0812">Transmembrane</keyword>
<keyword evidence="2" id="KW-0472">Membrane</keyword>
<feature type="transmembrane region" description="Helical" evidence="2">
    <location>
        <begin position="62"/>
        <end position="81"/>
    </location>
</feature>
<comment type="caution">
    <text evidence="3">The sequence shown here is derived from an EMBL/GenBank/DDBJ whole genome shotgun (WGS) entry which is preliminary data.</text>
</comment>